<dbReference type="PANTHER" id="PTHR43182">
    <property type="entry name" value="COBALT-PRECORRIN-6B C(15)-METHYLTRANSFERASE (DECARBOXYLATING)"/>
    <property type="match status" value="1"/>
</dbReference>
<reference evidence="7" key="2">
    <citation type="journal article" date="2021" name="PeerJ">
        <title>Extensive microbial diversity within the chicken gut microbiome revealed by metagenomics and culture.</title>
        <authorList>
            <person name="Gilroy R."/>
            <person name="Ravi A."/>
            <person name="Getino M."/>
            <person name="Pursley I."/>
            <person name="Horton D.L."/>
            <person name="Alikhan N.F."/>
            <person name="Baker D."/>
            <person name="Gharbi K."/>
            <person name="Hall N."/>
            <person name="Watson M."/>
            <person name="Adriaenssens E.M."/>
            <person name="Foster-Nyarko E."/>
            <person name="Jarju S."/>
            <person name="Secka A."/>
            <person name="Antonio M."/>
            <person name="Oren A."/>
            <person name="Chaudhuri R.R."/>
            <person name="La Ragione R."/>
            <person name="Hildebrand F."/>
            <person name="Pallen M.J."/>
        </authorList>
    </citation>
    <scope>NUCLEOTIDE SEQUENCE</scope>
    <source>
        <strain evidence="7">CHK181-108</strain>
    </source>
</reference>
<dbReference type="InterPro" id="IPR050714">
    <property type="entry name" value="Cobalamin_biosynth_MTase"/>
</dbReference>
<evidence type="ECO:0000259" key="6">
    <source>
        <dbReference type="Pfam" id="PF00590"/>
    </source>
</evidence>
<evidence type="ECO:0000256" key="4">
    <source>
        <dbReference type="ARBA" id="ARBA00022679"/>
    </source>
</evidence>
<dbReference type="SUPFAM" id="SSF53790">
    <property type="entry name" value="Tetrapyrrole methylase"/>
    <property type="match status" value="1"/>
</dbReference>
<evidence type="ECO:0000256" key="5">
    <source>
        <dbReference type="ARBA" id="ARBA00022691"/>
    </source>
</evidence>
<dbReference type="Proteomes" id="UP000824165">
    <property type="component" value="Unassembled WGS sequence"/>
</dbReference>
<keyword evidence="2" id="KW-0169">Cobalamin biosynthesis</keyword>
<dbReference type="GO" id="GO:0008276">
    <property type="term" value="F:protein methyltransferase activity"/>
    <property type="evidence" value="ECO:0007669"/>
    <property type="project" value="InterPro"/>
</dbReference>
<name>A0A9D1H3Q6_9FIRM</name>
<proteinExistence type="predicted"/>
<protein>
    <submittedName>
        <fullName evidence="7">Precorrin-6y C5,15-methyltransferase (Decarboxylating) subunit CbiE</fullName>
    </submittedName>
</protein>
<evidence type="ECO:0000313" key="8">
    <source>
        <dbReference type="Proteomes" id="UP000824165"/>
    </source>
</evidence>
<dbReference type="InterPro" id="IPR014777">
    <property type="entry name" value="4pyrrole_Mease_sub1"/>
</dbReference>
<dbReference type="GO" id="GO:0009236">
    <property type="term" value="P:cobalamin biosynthetic process"/>
    <property type="evidence" value="ECO:0007669"/>
    <property type="project" value="UniProtKB-KW"/>
</dbReference>
<gene>
    <name evidence="7" type="primary">cbiE</name>
    <name evidence="7" type="ORF">IAA60_07355</name>
</gene>
<evidence type="ECO:0000313" key="7">
    <source>
        <dbReference type="EMBL" id="HIT85703.1"/>
    </source>
</evidence>
<dbReference type="InterPro" id="IPR000878">
    <property type="entry name" value="4pyrrol_Mease"/>
</dbReference>
<dbReference type="InterPro" id="IPR012818">
    <property type="entry name" value="CbiE"/>
</dbReference>
<dbReference type="CDD" id="cd11644">
    <property type="entry name" value="Precorrin-6Y-MT"/>
    <property type="match status" value="1"/>
</dbReference>
<organism evidence="7 8">
    <name type="scientific">Candidatus Ornithomonoglobus intestinigallinarum</name>
    <dbReference type="NCBI Taxonomy" id="2840894"/>
    <lineage>
        <taxon>Bacteria</taxon>
        <taxon>Bacillati</taxon>
        <taxon>Bacillota</taxon>
        <taxon>Clostridia</taxon>
        <taxon>Candidatus Ornithomonoglobus</taxon>
    </lineage>
</organism>
<dbReference type="AlphaFoldDB" id="A0A9D1H3Q6"/>
<keyword evidence="5" id="KW-0949">S-adenosyl-L-methionine</keyword>
<sequence length="385" mass="41168">MIYILGAGPGNGEMLTQRSAELLRDADVVAGSGRLGSLAEKLCGKKFIQCFGARETAELLKGFKDKKCAVLFSGDTGFFSGAKMLLRELEGMEYEIIPGVSSISYFCAKTGESYDDAFIVSSHGRECNIVSHVRGHKKTIALLGENPCAKLAEYGFGNLRVYLGERLSYDDEKISCGTVNEFAKYKPDPLSVIMIINGAPSERRFGIGDDEFIRGSVPMTKSEIRALAMSKLDIKAADICVDVGAGTGSVSVEMALGCPFGKVYAVERNDEGAELIGKNARKFKTDNIEIIRGAAPGALPDIVPGKAFIGGSGGSLAEIIKRLYALNRGIKIVITAVTLETVSEACAVLDKFHADYTVTQIFAARSVRAGGKTLMKAQNPVFVIG</sequence>
<dbReference type="Gene3D" id="3.40.50.150">
    <property type="entry name" value="Vaccinia Virus protein VP39"/>
    <property type="match status" value="1"/>
</dbReference>
<dbReference type="InterPro" id="IPR029063">
    <property type="entry name" value="SAM-dependent_MTases_sf"/>
</dbReference>
<dbReference type="GO" id="GO:0032259">
    <property type="term" value="P:methylation"/>
    <property type="evidence" value="ECO:0007669"/>
    <property type="project" value="UniProtKB-KW"/>
</dbReference>
<reference evidence="7" key="1">
    <citation type="submission" date="2020-10" db="EMBL/GenBank/DDBJ databases">
        <authorList>
            <person name="Gilroy R."/>
        </authorList>
    </citation>
    <scope>NUCLEOTIDE SEQUENCE</scope>
    <source>
        <strain evidence="7">CHK181-108</strain>
    </source>
</reference>
<dbReference type="InterPro" id="IPR014008">
    <property type="entry name" value="Cbl_synth_MTase_CbiT"/>
</dbReference>
<evidence type="ECO:0000256" key="2">
    <source>
        <dbReference type="ARBA" id="ARBA00022573"/>
    </source>
</evidence>
<dbReference type="CDD" id="cd02440">
    <property type="entry name" value="AdoMet_MTases"/>
    <property type="match status" value="1"/>
</dbReference>
<dbReference type="EMBL" id="DVLU01000073">
    <property type="protein sequence ID" value="HIT85703.1"/>
    <property type="molecule type" value="Genomic_DNA"/>
</dbReference>
<keyword evidence="3" id="KW-0489">Methyltransferase</keyword>
<dbReference type="InterPro" id="IPR014776">
    <property type="entry name" value="4pyrrole_Mease_sub2"/>
</dbReference>
<dbReference type="Gene3D" id="3.30.950.10">
    <property type="entry name" value="Methyltransferase, Cobalt-precorrin-4 Transmethylase, Domain 2"/>
    <property type="match status" value="1"/>
</dbReference>
<comment type="pathway">
    <text evidence="1">Cofactor biosynthesis; adenosylcobalamin biosynthesis.</text>
</comment>
<evidence type="ECO:0000256" key="3">
    <source>
        <dbReference type="ARBA" id="ARBA00022603"/>
    </source>
</evidence>
<evidence type="ECO:0000256" key="1">
    <source>
        <dbReference type="ARBA" id="ARBA00004953"/>
    </source>
</evidence>
<dbReference type="SUPFAM" id="SSF53335">
    <property type="entry name" value="S-adenosyl-L-methionine-dependent methyltransferases"/>
    <property type="match status" value="1"/>
</dbReference>
<dbReference type="InterPro" id="IPR035996">
    <property type="entry name" value="4pyrrol_Methylase_sf"/>
</dbReference>
<accession>A0A9D1H3Q6</accession>
<dbReference type="NCBIfam" id="TIGR02469">
    <property type="entry name" value="CbiT"/>
    <property type="match status" value="1"/>
</dbReference>
<dbReference type="Pfam" id="PF00590">
    <property type="entry name" value="TP_methylase"/>
    <property type="match status" value="1"/>
</dbReference>
<keyword evidence="4" id="KW-0808">Transferase</keyword>
<dbReference type="PANTHER" id="PTHR43182:SF1">
    <property type="entry name" value="COBALT-PRECORRIN-7 C(5)-METHYLTRANSFERASE"/>
    <property type="match status" value="1"/>
</dbReference>
<dbReference type="NCBIfam" id="TIGR02467">
    <property type="entry name" value="CbiE"/>
    <property type="match status" value="1"/>
</dbReference>
<comment type="caution">
    <text evidence="7">The sequence shown here is derived from an EMBL/GenBank/DDBJ whole genome shotgun (WGS) entry which is preliminary data.</text>
</comment>
<feature type="domain" description="Tetrapyrrole methylase" evidence="6">
    <location>
        <begin position="1"/>
        <end position="182"/>
    </location>
</feature>
<dbReference type="Gene3D" id="3.40.1010.10">
    <property type="entry name" value="Cobalt-precorrin-4 Transmethylase, Domain 1"/>
    <property type="match status" value="1"/>
</dbReference>